<organism evidence="2 3">
    <name type="scientific">Haliea salexigens</name>
    <dbReference type="NCBI Taxonomy" id="287487"/>
    <lineage>
        <taxon>Bacteria</taxon>
        <taxon>Pseudomonadati</taxon>
        <taxon>Pseudomonadota</taxon>
        <taxon>Gammaproteobacteria</taxon>
        <taxon>Cellvibrionales</taxon>
        <taxon>Halieaceae</taxon>
        <taxon>Haliea</taxon>
    </lineage>
</organism>
<evidence type="ECO:0000256" key="1">
    <source>
        <dbReference type="ARBA" id="ARBA00022679"/>
    </source>
</evidence>
<dbReference type="GO" id="GO:0008476">
    <property type="term" value="F:protein-tyrosine sulfotransferase activity"/>
    <property type="evidence" value="ECO:0007669"/>
    <property type="project" value="InterPro"/>
</dbReference>
<gene>
    <name evidence="2" type="ORF">DCP75_13405</name>
</gene>
<dbReference type="Gene3D" id="1.25.40.10">
    <property type="entry name" value="Tetratricopeptide repeat domain"/>
    <property type="match status" value="3"/>
</dbReference>
<proteinExistence type="predicted"/>
<dbReference type="STRING" id="1121937.GCA_000423125_02835"/>
<dbReference type="PANTHER" id="PTHR12788:SF10">
    <property type="entry name" value="PROTEIN-TYROSINE SULFOTRANSFERASE"/>
    <property type="match status" value="1"/>
</dbReference>
<dbReference type="InterPro" id="IPR011990">
    <property type="entry name" value="TPR-like_helical_dom_sf"/>
</dbReference>
<dbReference type="InterPro" id="IPR027417">
    <property type="entry name" value="P-loop_NTPase"/>
</dbReference>
<keyword evidence="1" id="KW-0808">Transferase</keyword>
<reference evidence="2 3" key="1">
    <citation type="journal article" date="2018" name="Nat. Biotechnol.">
        <title>A standardized bacterial taxonomy based on genome phylogeny substantially revises the tree of life.</title>
        <authorList>
            <person name="Parks D.H."/>
            <person name="Chuvochina M."/>
            <person name="Waite D.W."/>
            <person name="Rinke C."/>
            <person name="Skarshewski A."/>
            <person name="Chaumeil P.A."/>
            <person name="Hugenholtz P."/>
        </authorList>
    </citation>
    <scope>NUCLEOTIDE SEQUENCE [LARGE SCALE GENOMIC DNA]</scope>
    <source>
        <strain evidence="2">UBA9158</strain>
    </source>
</reference>
<evidence type="ECO:0000313" key="2">
    <source>
        <dbReference type="EMBL" id="HAN28694.1"/>
    </source>
</evidence>
<accession>A0A3C1KQS3</accession>
<dbReference type="Proteomes" id="UP000259273">
    <property type="component" value="Unassembled WGS sequence"/>
</dbReference>
<protein>
    <recommendedName>
        <fullName evidence="4">Sulfotransferase family protein</fullName>
    </recommendedName>
</protein>
<dbReference type="EMBL" id="DMND01000181">
    <property type="protein sequence ID" value="HAN28694.1"/>
    <property type="molecule type" value="Genomic_DNA"/>
</dbReference>
<dbReference type="InterPro" id="IPR019734">
    <property type="entry name" value="TPR_rpt"/>
</dbReference>
<evidence type="ECO:0008006" key="4">
    <source>
        <dbReference type="Google" id="ProtNLM"/>
    </source>
</evidence>
<dbReference type="SMART" id="SM00028">
    <property type="entry name" value="TPR"/>
    <property type="match status" value="4"/>
</dbReference>
<dbReference type="PANTHER" id="PTHR12788">
    <property type="entry name" value="PROTEIN-TYROSINE SULFOTRANSFERASE 2"/>
    <property type="match status" value="1"/>
</dbReference>
<dbReference type="AlphaFoldDB" id="A0A3C1KQS3"/>
<name>A0A3C1KQS3_9GAMM</name>
<dbReference type="SUPFAM" id="SSF48452">
    <property type="entry name" value="TPR-like"/>
    <property type="match status" value="2"/>
</dbReference>
<dbReference type="Gene3D" id="3.40.50.300">
    <property type="entry name" value="P-loop containing nucleotide triphosphate hydrolases"/>
    <property type="match status" value="1"/>
</dbReference>
<evidence type="ECO:0000313" key="3">
    <source>
        <dbReference type="Proteomes" id="UP000259273"/>
    </source>
</evidence>
<dbReference type="Pfam" id="PF13469">
    <property type="entry name" value="Sulfotransfer_3"/>
    <property type="match status" value="1"/>
</dbReference>
<dbReference type="Pfam" id="PF14559">
    <property type="entry name" value="TPR_19"/>
    <property type="match status" value="1"/>
</dbReference>
<dbReference type="InterPro" id="IPR026634">
    <property type="entry name" value="TPST-like"/>
</dbReference>
<dbReference type="SUPFAM" id="SSF52540">
    <property type="entry name" value="P-loop containing nucleoside triphosphate hydrolases"/>
    <property type="match status" value="1"/>
</dbReference>
<comment type="caution">
    <text evidence="2">The sequence shown here is derived from an EMBL/GenBank/DDBJ whole genome shotgun (WGS) entry which is preliminary data.</text>
</comment>
<sequence length="658" mass="73366">MSVSIEAAKACLQRGDFEAAEQAAAAALATGTTSEALYLLATARRYLGKHAQALATLEELERLDAGHARLYQERGHNLLALQQPAPALSAYRNAVARNPALLASWKAIAQLTADNPTWRELAREAVIQVQALAQLPAEILSGQSMLHEGRLERAEALCRHYLRGNPQHIEGMRLLAAIAAQHGQLEEAGFLLESAAEFSPDNLLVRLDHVNVLYRQQRFTEALATAEALQQKLPGNLSIEATLANQYIAVGRFEEGIALLRGLLEANPEQPSLQLTLGHALKTIGDTGQAVTAYRAANRARLDFGDAWWSLANLKTFRFDAADIATMVTQEAAENTALEDRIHLCFALGKACEDNSDYSASWDYYERGNRLRHRTLGYQPQRMSRRLQRQQSFFTPGFLGSHATSGHPAADPIFIVGMPRAGSTLLEQILSSHSAIDGTMELNHIPALAQRLDGHGTRGEGEGYPERLATLDADTLRAYGEQFLEATRVHRQGAPFFIDKMPNNFRHIGLIHLILPNARIIDARRDAMDCCFGNYRQLFASGQEFTYELADLGRYYRDYVALMDHWDTVLPGKVLRVQHEDVLDDLEGQVRRMLDFLGLPFEAGCLHYYDTERAVRTPSSEQVRQPLFRTAQARWKHYAQWLEPLRLALASDPSLSKD</sequence>